<feature type="chain" id="PRO_5043375397" description="LamG-like jellyroll fold domain-containing protein" evidence="3">
    <location>
        <begin position="26"/>
        <end position="976"/>
    </location>
</feature>
<name>A0AAW6TT24_9BACT</name>
<comment type="caution">
    <text evidence="5">The sequence shown here is derived from an EMBL/GenBank/DDBJ whole genome shotgun (WGS) entry which is preliminary data.</text>
</comment>
<dbReference type="InterPro" id="IPR013320">
    <property type="entry name" value="ConA-like_dom_sf"/>
</dbReference>
<feature type="domain" description="LamG-like jellyroll fold" evidence="4">
    <location>
        <begin position="49"/>
        <end position="190"/>
    </location>
</feature>
<dbReference type="Gene3D" id="2.60.120.200">
    <property type="match status" value="2"/>
</dbReference>
<evidence type="ECO:0000313" key="6">
    <source>
        <dbReference type="Proteomes" id="UP001431776"/>
    </source>
</evidence>
<sequence>MFRKSKHHVGAVLLVLAVLAGTVSAADGYALQFDGVNDYVEVGAALISNDLTMSAWVKADTPWINDTRVIISNSHWGAAAGRVGFHLQVEANGTPRSRFQTQADGVGVWGVRGTTNVVGAWHHVTFVKSGPRISIVVNGVEEAALGDMPESVSGLNVLDRIRIASTNSNTRFFPGLIDEVRVWDHARTEAEILGDMGGELKGTEPGLVGYWKFNEGAGTTVFDSTPEGNDGTIVGALWTTDAAPVAPGAAPATAHGPIPANGTVDVPRDVVLRWDAGAYAHTHDVYLGTAFEDVDLAGRTDPMGVLVSQGQTAADYAPAGLLDFETTYYWRVDEVNAPPDGTVYRGSVWSFTTEPFAYPIGNVVAASNGISEASAGPGKTVDGSGLDADDLHSINAADMWLASPPADEALYIQYEFDRVHKLHEMLVWNYNVQFEAVLGYGCKDVTVAYSENGEDWMVLGDFEFARATARAGYAANTTVEFAGVAAQAVRLTVNGNWGGMLPQFGLGEVRFSSIPARAREPQPADGATLLDPDTPLSWRAGRDATSHEVYLGTHPDELLLADSVVGAAFTPGPLSFGTTYYWRIDAVGDEVWAGDLWSFSTLDFVLIDGFEDYTDDIEAGEAIFDTWIDGWVNNTGSTVGYFDAPFAEKTIVYSGAQSMPLLYDNTVSPFYSEAERTFDSPLNWTVNGADTLRLFVAGRAPAFAEAADGTILMNAIGNDIWGNADQFRYVYKNLSGNGSITARVDMLDVSPDIWVKGGVMIRQNADAGAVNVFMAMTGSGGGGSTFQQRMIATGVSVSQHTYADGPFTAPYWVRVTREGNTLTGYTSPDGENWTQRGDTITLAMTDPVLIGLALTSHNANQATSAQFSNVAFTGNVTGAWQVAEVGVAQPEGNTAAPLYVALEDATGKSAVVTHPDANIVGRSGWNEWQIPLSEFTGVNLSRVDTMTIGVGNKTNPTAGGAGTIYIDDISFGKPAE</sequence>
<accession>A0AAW6TT24</accession>
<evidence type="ECO:0000259" key="4">
    <source>
        <dbReference type="SMART" id="SM00560"/>
    </source>
</evidence>
<keyword evidence="6" id="KW-1185">Reference proteome</keyword>
<gene>
    <name evidence="5" type="ORF">QJ522_00055</name>
</gene>
<evidence type="ECO:0000256" key="3">
    <source>
        <dbReference type="SAM" id="SignalP"/>
    </source>
</evidence>
<organism evidence="5 6">
    <name type="scientific">Anaerobaca lacustris</name>
    <dbReference type="NCBI Taxonomy" id="3044600"/>
    <lineage>
        <taxon>Bacteria</taxon>
        <taxon>Pseudomonadati</taxon>
        <taxon>Planctomycetota</taxon>
        <taxon>Phycisphaerae</taxon>
        <taxon>Sedimentisphaerales</taxon>
        <taxon>Anaerobacaceae</taxon>
        <taxon>Anaerobaca</taxon>
    </lineage>
</organism>
<dbReference type="SUPFAM" id="SSF49785">
    <property type="entry name" value="Galactose-binding domain-like"/>
    <property type="match status" value="1"/>
</dbReference>
<protein>
    <recommendedName>
        <fullName evidence="4">LamG-like jellyroll fold domain-containing protein</fullName>
    </recommendedName>
</protein>
<dbReference type="Gene3D" id="2.60.120.430">
    <property type="entry name" value="Galactose-binding lectin"/>
    <property type="match status" value="1"/>
</dbReference>
<feature type="signal peptide" evidence="3">
    <location>
        <begin position="1"/>
        <end position="25"/>
    </location>
</feature>
<proteinExistence type="predicted"/>
<evidence type="ECO:0000256" key="2">
    <source>
        <dbReference type="ARBA" id="ARBA00023157"/>
    </source>
</evidence>
<evidence type="ECO:0000313" key="5">
    <source>
        <dbReference type="EMBL" id="MDI6447419.1"/>
    </source>
</evidence>
<keyword evidence="2" id="KW-1015">Disulfide bond</keyword>
<dbReference type="SMART" id="SM00560">
    <property type="entry name" value="LamGL"/>
    <property type="match status" value="1"/>
</dbReference>
<dbReference type="SUPFAM" id="SSF49899">
    <property type="entry name" value="Concanavalin A-like lectins/glucanases"/>
    <property type="match status" value="1"/>
</dbReference>
<dbReference type="EMBL" id="JASCXX010000001">
    <property type="protein sequence ID" value="MDI6447419.1"/>
    <property type="molecule type" value="Genomic_DNA"/>
</dbReference>
<reference evidence="5" key="1">
    <citation type="submission" date="2023-05" db="EMBL/GenBank/DDBJ databases">
        <title>Anaerotaeda fermentans gen. nov., sp. nov., a novel anaerobic planctomycete of the new family within the order Sedimentisphaerales isolated from Taman Peninsula, Russia.</title>
        <authorList>
            <person name="Khomyakova M.A."/>
            <person name="Merkel A.Y."/>
            <person name="Slobodkin A.I."/>
        </authorList>
    </citation>
    <scope>NUCLEOTIDE SEQUENCE</scope>
    <source>
        <strain evidence="5">M17dextr</strain>
    </source>
</reference>
<dbReference type="InterPro" id="IPR006558">
    <property type="entry name" value="LamG-like"/>
</dbReference>
<keyword evidence="1 3" id="KW-0732">Signal</keyword>
<dbReference type="Proteomes" id="UP001431776">
    <property type="component" value="Unassembled WGS sequence"/>
</dbReference>
<dbReference type="InterPro" id="IPR008979">
    <property type="entry name" value="Galactose-bd-like_sf"/>
</dbReference>
<dbReference type="Gene3D" id="2.60.120.260">
    <property type="entry name" value="Galactose-binding domain-like"/>
    <property type="match status" value="1"/>
</dbReference>
<dbReference type="Pfam" id="PF13385">
    <property type="entry name" value="Laminin_G_3"/>
    <property type="match status" value="1"/>
</dbReference>
<evidence type="ECO:0000256" key="1">
    <source>
        <dbReference type="ARBA" id="ARBA00022729"/>
    </source>
</evidence>
<dbReference type="AlphaFoldDB" id="A0AAW6TT24"/>
<dbReference type="Gene3D" id="2.60.40.10">
    <property type="entry name" value="Immunoglobulins"/>
    <property type="match status" value="2"/>
</dbReference>
<dbReference type="InterPro" id="IPR013783">
    <property type="entry name" value="Ig-like_fold"/>
</dbReference>
<dbReference type="RefSeq" id="WP_349242829.1">
    <property type="nucleotide sequence ID" value="NZ_JASCXX010000001.1"/>
</dbReference>